<accession>A0A0M6Y7X2</accession>
<gene>
    <name evidence="1" type="primary">acrA</name>
    <name evidence="1" type="ORF">LAL4801_03357</name>
</gene>
<dbReference type="Gene3D" id="2.40.50.100">
    <property type="match status" value="1"/>
</dbReference>
<dbReference type="Gene3D" id="2.40.30.170">
    <property type="match status" value="1"/>
</dbReference>
<dbReference type="PANTHER" id="PTHR30469">
    <property type="entry name" value="MULTIDRUG RESISTANCE PROTEIN MDTA"/>
    <property type="match status" value="1"/>
</dbReference>
<reference evidence="2" key="1">
    <citation type="submission" date="2015-07" db="EMBL/GenBank/DDBJ databases">
        <authorList>
            <person name="Rodrigo-Torres Lidia"/>
            <person name="Arahal R.David."/>
        </authorList>
    </citation>
    <scope>NUCLEOTIDE SEQUENCE [LARGE SCALE GENOMIC DNA]</scope>
    <source>
        <strain evidence="2">CECT 4801</strain>
    </source>
</reference>
<organism evidence="1 2">
    <name type="scientific">Roseibium aggregatum</name>
    <dbReference type="NCBI Taxonomy" id="187304"/>
    <lineage>
        <taxon>Bacteria</taxon>
        <taxon>Pseudomonadati</taxon>
        <taxon>Pseudomonadota</taxon>
        <taxon>Alphaproteobacteria</taxon>
        <taxon>Hyphomicrobiales</taxon>
        <taxon>Stappiaceae</taxon>
        <taxon>Roseibium</taxon>
    </lineage>
</organism>
<dbReference type="Gene3D" id="2.40.420.20">
    <property type="match status" value="1"/>
</dbReference>
<dbReference type="RefSeq" id="WP_055657781.1">
    <property type="nucleotide sequence ID" value="NZ_CXST01000002.1"/>
</dbReference>
<dbReference type="GO" id="GO:0015562">
    <property type="term" value="F:efflux transmembrane transporter activity"/>
    <property type="evidence" value="ECO:0007669"/>
    <property type="project" value="TreeGrafter"/>
</dbReference>
<dbReference type="AlphaFoldDB" id="A0A0M6Y7X2"/>
<protein>
    <submittedName>
        <fullName evidence="1">Acriflavine resistance protein A</fullName>
    </submittedName>
</protein>
<name>A0A0M6Y7X2_9HYPH</name>
<dbReference type="GO" id="GO:1990281">
    <property type="term" value="C:efflux pump complex"/>
    <property type="evidence" value="ECO:0007669"/>
    <property type="project" value="TreeGrafter"/>
</dbReference>
<evidence type="ECO:0000313" key="2">
    <source>
        <dbReference type="Proteomes" id="UP000048926"/>
    </source>
</evidence>
<sequence>MSLLRKALILPPVIAGAAVLVYAVSGREAPKRTDIGETTTLVRVVTVEPQDFVPRVTGYGTVDPAHTLDAIAQVSGRVTYINPDFKRGEFIPEGKILVTLAPEDYELEIAEAQSDIASAEVDIEELAVTLDTQKQSLAIAKSVLDLEQRELARLKTLQERKVASDQLVENQEGTVLQQKSRVQDLENEIALNPVKRKALEQVKAKNEVRLETAKLNLARTTIRVPFDARVSKVNVEIDQYVGAGSSIGELDGIDAADIDVQISPGNMAGFANLAFPGQLETEEGVIRARHSLDRLKAKVRVGSVGETAVWDAHVKRVSDTVDPDTRSIGLIVSVDKPYDTIRPGIKPPLVKGMFTEVELSAPPVADQIVLPRNAVHSGRIMTVSPDSRLVTVPVEIAFRFDDIVVLGTDLPAGSKVIVSDVSPVIEGMLLKPVEDEAVKAGLKRMASTDAFNGEDQP</sequence>
<dbReference type="EMBL" id="CXST01000002">
    <property type="protein sequence ID" value="CTQ44910.1"/>
    <property type="molecule type" value="Genomic_DNA"/>
</dbReference>
<dbReference type="OrthoDB" id="7811737at2"/>
<keyword evidence="2" id="KW-1185">Reference proteome</keyword>
<dbReference type="SUPFAM" id="SSF111369">
    <property type="entry name" value="HlyD-like secretion proteins"/>
    <property type="match status" value="1"/>
</dbReference>
<dbReference type="Gene3D" id="1.10.287.470">
    <property type="entry name" value="Helix hairpin bin"/>
    <property type="match status" value="1"/>
</dbReference>
<evidence type="ECO:0000313" key="1">
    <source>
        <dbReference type="EMBL" id="CTQ44910.1"/>
    </source>
</evidence>
<dbReference type="Proteomes" id="UP000048926">
    <property type="component" value="Unassembled WGS sequence"/>
</dbReference>
<dbReference type="STRING" id="187304.B0E33_06555"/>
<proteinExistence type="predicted"/>
<dbReference type="PANTHER" id="PTHR30469:SF36">
    <property type="entry name" value="BLL3903 PROTEIN"/>
    <property type="match status" value="1"/>
</dbReference>